<sequence>MDDEGKIKTKKSLQNQSAHSGKTGKVLMPRKAKSRTTDENDAPPVKVAKMDGVKQAIMFKKQKPFNTGYMGKKYKRVTASKEKDVNKRKLFEVKRKERKKIRRQQDNKFYQLQLDAKKLWEKLRRSDVRSEEKYKIADELHQLLKGRITNIIEAHDTSRVVECLYSNGSHEIKNSIFEELQQKIIHYAKCKYAKNVILAFLRHGRQCHKEAIYKAVQTRVVELFLHKEAANIISALYNDFCNTKRRAEMAQEFYSRQLTYFKSEDATTFKAAYEKCTEKTASEKMLAEFKDMLLKLTDKGVVKYGLYHLLLYQLFEVLVDNTERLDMIRQIQHILVEILHTKEGMQVALQSLWHSTAKERKAIAKSFKPYVMKIATDDQGHKVLMGLFDAVDDTVMLNQSIIVELMKNCADLLKDKFGSKVLVYLMVGRDPHTISPDTIELLKQGDKNESSKKEPEIRRRELRRLAQQPLIETICDHLEELIDAGETSVAVRDIILAMEQELRLKAMSRVVNLLKKPYEKDTNHIIESKHGNFFIKKLLLNDKNKDKAELSLLVKEELGADVIRSWWKCNRGAFLCISLIEVKDPEVQEWAKNVLAKDKCEIAQQKDSKGAEILLQKL</sequence>
<dbReference type="SUPFAM" id="SSF48371">
    <property type="entry name" value="ARM repeat"/>
    <property type="match status" value="1"/>
</dbReference>
<evidence type="ECO:0000256" key="1">
    <source>
        <dbReference type="ARBA" id="ARBA00022737"/>
    </source>
</evidence>
<dbReference type="InterPro" id="IPR011989">
    <property type="entry name" value="ARM-like"/>
</dbReference>
<dbReference type="InParanoid" id="A0A7M7IZW6"/>
<dbReference type="GO" id="GO:0005730">
    <property type="term" value="C:nucleolus"/>
    <property type="evidence" value="ECO:0007669"/>
    <property type="project" value="TreeGrafter"/>
</dbReference>
<dbReference type="GO" id="GO:0006417">
    <property type="term" value="P:regulation of translation"/>
    <property type="evidence" value="ECO:0007669"/>
    <property type="project" value="TreeGrafter"/>
</dbReference>
<dbReference type="InterPro" id="IPR040059">
    <property type="entry name" value="PUM3"/>
</dbReference>
<dbReference type="GO" id="GO:0003729">
    <property type="term" value="F:mRNA binding"/>
    <property type="evidence" value="ECO:0007669"/>
    <property type="project" value="TreeGrafter"/>
</dbReference>
<dbReference type="PANTHER" id="PTHR13389:SF0">
    <property type="entry name" value="PUMILIO HOMOLOG 3"/>
    <property type="match status" value="1"/>
</dbReference>
<name>A0A7M7IZW6_VARDE</name>
<dbReference type="InterPro" id="IPR016024">
    <property type="entry name" value="ARM-type_fold"/>
</dbReference>
<keyword evidence="6" id="KW-1185">Reference proteome</keyword>
<dbReference type="PANTHER" id="PTHR13389">
    <property type="entry name" value="PUMILIO HOMOLOG 3"/>
    <property type="match status" value="1"/>
</dbReference>
<dbReference type="GeneID" id="111243095"/>
<dbReference type="CTD" id="33112"/>
<dbReference type="InterPro" id="IPR001313">
    <property type="entry name" value="Pumilio_RNA-bd_rpt"/>
</dbReference>
<feature type="domain" description="PUM-HD" evidence="4">
    <location>
        <begin position="115"/>
        <end position="469"/>
    </location>
</feature>
<keyword evidence="2" id="KW-0694">RNA-binding</keyword>
<dbReference type="RefSeq" id="XP_022643911.1">
    <property type="nucleotide sequence ID" value="XM_022788176.1"/>
</dbReference>
<dbReference type="OrthoDB" id="497380at2759"/>
<dbReference type="SMART" id="SM00025">
    <property type="entry name" value="Pumilio"/>
    <property type="match status" value="4"/>
</dbReference>
<dbReference type="KEGG" id="vde:111243095"/>
<organism evidence="5 6">
    <name type="scientific">Varroa destructor</name>
    <name type="common">Honeybee mite</name>
    <dbReference type="NCBI Taxonomy" id="109461"/>
    <lineage>
        <taxon>Eukaryota</taxon>
        <taxon>Metazoa</taxon>
        <taxon>Ecdysozoa</taxon>
        <taxon>Arthropoda</taxon>
        <taxon>Chelicerata</taxon>
        <taxon>Arachnida</taxon>
        <taxon>Acari</taxon>
        <taxon>Parasitiformes</taxon>
        <taxon>Mesostigmata</taxon>
        <taxon>Gamasina</taxon>
        <taxon>Dermanyssoidea</taxon>
        <taxon>Varroidae</taxon>
        <taxon>Varroa</taxon>
    </lineage>
</organism>
<dbReference type="FunCoup" id="A0A7M7IZW6">
    <property type="interactions" value="1137"/>
</dbReference>
<dbReference type="Gene3D" id="1.25.10.10">
    <property type="entry name" value="Leucine-rich Repeat Variant"/>
    <property type="match status" value="2"/>
</dbReference>
<dbReference type="AlphaFoldDB" id="A0A7M7IZW6"/>
<reference evidence="5" key="1">
    <citation type="submission" date="2021-01" db="UniProtKB">
        <authorList>
            <consortium name="EnsemblMetazoa"/>
        </authorList>
    </citation>
    <scope>IDENTIFICATION</scope>
</reference>
<dbReference type="InterPro" id="IPR012959">
    <property type="entry name" value="CPL_dom"/>
</dbReference>
<dbReference type="Proteomes" id="UP000594260">
    <property type="component" value="Unplaced"/>
</dbReference>
<evidence type="ECO:0000313" key="5">
    <source>
        <dbReference type="EnsemblMetazoa" id="XP_022643911"/>
    </source>
</evidence>
<evidence type="ECO:0000256" key="2">
    <source>
        <dbReference type="ARBA" id="ARBA00022884"/>
    </source>
</evidence>
<dbReference type="OMA" id="YGPEFSI"/>
<proteinExistence type="predicted"/>
<evidence type="ECO:0000256" key="3">
    <source>
        <dbReference type="SAM" id="MobiDB-lite"/>
    </source>
</evidence>
<evidence type="ECO:0000259" key="4">
    <source>
        <dbReference type="PROSITE" id="PS50303"/>
    </source>
</evidence>
<keyword evidence="1" id="KW-0677">Repeat</keyword>
<protein>
    <recommendedName>
        <fullName evidence="4">PUM-HD domain-containing protein</fullName>
    </recommendedName>
</protein>
<dbReference type="Pfam" id="PF08144">
    <property type="entry name" value="CPL"/>
    <property type="match status" value="1"/>
</dbReference>
<evidence type="ECO:0000313" key="6">
    <source>
        <dbReference type="Proteomes" id="UP000594260"/>
    </source>
</evidence>
<dbReference type="PROSITE" id="PS50303">
    <property type="entry name" value="PUM_HD"/>
    <property type="match status" value="1"/>
</dbReference>
<accession>A0A7M7IZW6</accession>
<dbReference type="InterPro" id="IPR033133">
    <property type="entry name" value="PUM-HD"/>
</dbReference>
<dbReference type="EnsemblMetazoa" id="XM_022788176">
    <property type="protein sequence ID" value="XP_022643911"/>
    <property type="gene ID" value="LOC111243095"/>
</dbReference>
<dbReference type="RefSeq" id="XP_022643918.1">
    <property type="nucleotide sequence ID" value="XM_022788183.1"/>
</dbReference>
<dbReference type="EnsemblMetazoa" id="XM_022788183">
    <property type="protein sequence ID" value="XP_022643918"/>
    <property type="gene ID" value="LOC111243095"/>
</dbReference>
<feature type="region of interest" description="Disordered" evidence="3">
    <location>
        <begin position="1"/>
        <end position="46"/>
    </location>
</feature>